<dbReference type="EMBL" id="UINC01209407">
    <property type="protein sequence ID" value="SVE32410.1"/>
    <property type="molecule type" value="Genomic_DNA"/>
</dbReference>
<evidence type="ECO:0000313" key="1">
    <source>
        <dbReference type="EMBL" id="SVE32410.1"/>
    </source>
</evidence>
<name>A0A383CK18_9ZZZZ</name>
<sequence>VSLIKIILFNVLLLVGCALNKENIRSFQFTYEVDIESTNGGKLEVWLPVPKSNEVQTISALEINSSGLKYSIEDDKNNNKYLYINHEAGTNQPTKVTMIFNVLRKEHQNVNYSNVNPQKYLGSYAAVPIGGVFDKIISENNLSKHNVRGIYDHVLEGMHLGKQ</sequence>
<organism evidence="1">
    <name type="scientific">marine metagenome</name>
    <dbReference type="NCBI Taxonomy" id="408172"/>
    <lineage>
        <taxon>unclassified sequences</taxon>
        <taxon>metagenomes</taxon>
        <taxon>ecological metagenomes</taxon>
    </lineage>
</organism>
<protein>
    <submittedName>
        <fullName evidence="1">Uncharacterized protein</fullName>
    </submittedName>
</protein>
<feature type="non-terminal residue" evidence="1">
    <location>
        <position position="163"/>
    </location>
</feature>
<accession>A0A383CK18</accession>
<dbReference type="AlphaFoldDB" id="A0A383CK18"/>
<gene>
    <name evidence="1" type="ORF">METZ01_LOCUS485264</name>
</gene>
<feature type="non-terminal residue" evidence="1">
    <location>
        <position position="1"/>
    </location>
</feature>
<proteinExistence type="predicted"/>
<reference evidence="1" key="1">
    <citation type="submission" date="2018-05" db="EMBL/GenBank/DDBJ databases">
        <authorList>
            <person name="Lanie J.A."/>
            <person name="Ng W.-L."/>
            <person name="Kazmierczak K.M."/>
            <person name="Andrzejewski T.M."/>
            <person name="Davidsen T.M."/>
            <person name="Wayne K.J."/>
            <person name="Tettelin H."/>
            <person name="Glass J.I."/>
            <person name="Rusch D."/>
            <person name="Podicherti R."/>
            <person name="Tsui H.-C.T."/>
            <person name="Winkler M.E."/>
        </authorList>
    </citation>
    <scope>NUCLEOTIDE SEQUENCE</scope>
</reference>